<sequence>MPTILPSGGDPRAASRPQTRALLRPRPPKCQEQRDATFHSAPGGHHGDAPGIAS</sequence>
<gene>
    <name evidence="2" type="ORF">AAFF_G00075940</name>
</gene>
<name>A0AAD7RY01_9TELE</name>
<organism evidence="2 3">
    <name type="scientific">Aldrovandia affinis</name>
    <dbReference type="NCBI Taxonomy" id="143900"/>
    <lineage>
        <taxon>Eukaryota</taxon>
        <taxon>Metazoa</taxon>
        <taxon>Chordata</taxon>
        <taxon>Craniata</taxon>
        <taxon>Vertebrata</taxon>
        <taxon>Euteleostomi</taxon>
        <taxon>Actinopterygii</taxon>
        <taxon>Neopterygii</taxon>
        <taxon>Teleostei</taxon>
        <taxon>Notacanthiformes</taxon>
        <taxon>Halosauridae</taxon>
        <taxon>Aldrovandia</taxon>
    </lineage>
</organism>
<feature type="region of interest" description="Disordered" evidence="1">
    <location>
        <begin position="1"/>
        <end position="54"/>
    </location>
</feature>
<dbReference type="EMBL" id="JAINUG010000146">
    <property type="protein sequence ID" value="KAJ8392469.1"/>
    <property type="molecule type" value="Genomic_DNA"/>
</dbReference>
<dbReference type="Proteomes" id="UP001221898">
    <property type="component" value="Unassembled WGS sequence"/>
</dbReference>
<reference evidence="2" key="1">
    <citation type="journal article" date="2023" name="Science">
        <title>Genome structures resolve the early diversification of teleost fishes.</title>
        <authorList>
            <person name="Parey E."/>
            <person name="Louis A."/>
            <person name="Montfort J."/>
            <person name="Bouchez O."/>
            <person name="Roques C."/>
            <person name="Iampietro C."/>
            <person name="Lluch J."/>
            <person name="Castinel A."/>
            <person name="Donnadieu C."/>
            <person name="Desvignes T."/>
            <person name="Floi Bucao C."/>
            <person name="Jouanno E."/>
            <person name="Wen M."/>
            <person name="Mejri S."/>
            <person name="Dirks R."/>
            <person name="Jansen H."/>
            <person name="Henkel C."/>
            <person name="Chen W.J."/>
            <person name="Zahm M."/>
            <person name="Cabau C."/>
            <person name="Klopp C."/>
            <person name="Thompson A.W."/>
            <person name="Robinson-Rechavi M."/>
            <person name="Braasch I."/>
            <person name="Lecointre G."/>
            <person name="Bobe J."/>
            <person name="Postlethwait J.H."/>
            <person name="Berthelot C."/>
            <person name="Roest Crollius H."/>
            <person name="Guiguen Y."/>
        </authorList>
    </citation>
    <scope>NUCLEOTIDE SEQUENCE</scope>
    <source>
        <strain evidence="2">NC1722</strain>
    </source>
</reference>
<comment type="caution">
    <text evidence="2">The sequence shown here is derived from an EMBL/GenBank/DDBJ whole genome shotgun (WGS) entry which is preliminary data.</text>
</comment>
<evidence type="ECO:0000313" key="2">
    <source>
        <dbReference type="EMBL" id="KAJ8392469.1"/>
    </source>
</evidence>
<keyword evidence="3" id="KW-1185">Reference proteome</keyword>
<evidence type="ECO:0000256" key="1">
    <source>
        <dbReference type="SAM" id="MobiDB-lite"/>
    </source>
</evidence>
<proteinExistence type="predicted"/>
<protein>
    <submittedName>
        <fullName evidence="2">Uncharacterized protein</fullName>
    </submittedName>
</protein>
<dbReference type="AlphaFoldDB" id="A0AAD7RY01"/>
<evidence type="ECO:0000313" key="3">
    <source>
        <dbReference type="Proteomes" id="UP001221898"/>
    </source>
</evidence>
<accession>A0AAD7RY01</accession>